<dbReference type="Proteomes" id="UP000677803">
    <property type="component" value="Unassembled WGS sequence"/>
</dbReference>
<dbReference type="InterPro" id="IPR007666">
    <property type="entry name" value="ADP_PFK/GK"/>
</dbReference>
<keyword evidence="3" id="KW-0418">Kinase</keyword>
<dbReference type="EMBL" id="CAJRST010022223">
    <property type="protein sequence ID" value="CAG5957659.1"/>
    <property type="molecule type" value="Genomic_DNA"/>
</dbReference>
<evidence type="ECO:0000256" key="4">
    <source>
        <dbReference type="ARBA" id="ARBA00022842"/>
    </source>
</evidence>
<name>A0A8S4BG82_9TELE</name>
<dbReference type="GO" id="GO:0005783">
    <property type="term" value="C:endoplasmic reticulum"/>
    <property type="evidence" value="ECO:0007669"/>
    <property type="project" value="TreeGrafter"/>
</dbReference>
<accession>A0A8S4BG82</accession>
<keyword evidence="8" id="KW-1185">Reference proteome</keyword>
<dbReference type="PANTHER" id="PTHR21208:SF0">
    <property type="entry name" value="ADP-DEPENDENT GLUCOKINASE"/>
    <property type="match status" value="1"/>
</dbReference>
<dbReference type="GO" id="GO:0046872">
    <property type="term" value="F:metal ion binding"/>
    <property type="evidence" value="ECO:0007669"/>
    <property type="project" value="UniProtKB-KW"/>
</dbReference>
<evidence type="ECO:0000256" key="1">
    <source>
        <dbReference type="ARBA" id="ARBA00022679"/>
    </source>
</evidence>
<dbReference type="CDD" id="cd01938">
    <property type="entry name" value="ADPGK_ADPPFK"/>
    <property type="match status" value="1"/>
</dbReference>
<keyword evidence="6" id="KW-0732">Signal</keyword>
<dbReference type="PROSITE" id="PS51255">
    <property type="entry name" value="ADPK"/>
    <property type="match status" value="1"/>
</dbReference>
<dbReference type="InterPro" id="IPR029056">
    <property type="entry name" value="Ribokinase-like"/>
</dbReference>
<evidence type="ECO:0000313" key="7">
    <source>
        <dbReference type="EMBL" id="CAG5957659.1"/>
    </source>
</evidence>
<dbReference type="OrthoDB" id="5847021at2759"/>
<evidence type="ECO:0000313" key="8">
    <source>
        <dbReference type="Proteomes" id="UP000677803"/>
    </source>
</evidence>
<keyword evidence="4" id="KW-0460">Magnesium</keyword>
<dbReference type="SUPFAM" id="SSF53613">
    <property type="entry name" value="Ribokinase-like"/>
    <property type="match status" value="1"/>
</dbReference>
<comment type="caution">
    <text evidence="7">The sequence shown here is derived from an EMBL/GenBank/DDBJ whole genome shotgun (WGS) entry which is preliminary data.</text>
</comment>
<dbReference type="GO" id="GO:0006006">
    <property type="term" value="P:glucose metabolic process"/>
    <property type="evidence" value="ECO:0007669"/>
    <property type="project" value="TreeGrafter"/>
</dbReference>
<proteinExistence type="predicted"/>
<keyword evidence="1" id="KW-0808">Transferase</keyword>
<protein>
    <submittedName>
        <fullName evidence="7">(Atlantic silverside) hypothetical protein</fullName>
    </submittedName>
</protein>
<dbReference type="Pfam" id="PF04587">
    <property type="entry name" value="ADP_PFK_GK"/>
    <property type="match status" value="2"/>
</dbReference>
<evidence type="ECO:0000256" key="6">
    <source>
        <dbReference type="SAM" id="SignalP"/>
    </source>
</evidence>
<dbReference type="GO" id="GO:0006096">
    <property type="term" value="P:glycolytic process"/>
    <property type="evidence" value="ECO:0007669"/>
    <property type="project" value="UniProtKB-KW"/>
</dbReference>
<reference evidence="7" key="1">
    <citation type="submission" date="2021-05" db="EMBL/GenBank/DDBJ databases">
        <authorList>
            <person name="Tigano A."/>
        </authorList>
    </citation>
    <scope>NUCLEOTIDE SEQUENCE</scope>
</reference>
<sequence>MWRKASVAVLLALAVSYFYSSRPDLSEQVLQYIGLPSFQTSSQSPNSLEQAVSAAWEALITLPTRQWSKVAVGVNACVDVVVSGVGLLQALAVDPGAGRDHEVLHSKEDLKEAFIHYMERGAAAERFFSDEETFQRIARAAAEYPGAKARSPSALGSLIGQKLATYPDLMVLLCGPVGPKLHEMLDEQIVVPAESLQETDEFHLILEYKAGTKGRTPQLPRESVELESQRVSSSSLFAGERWGSTQAPQANRFIFSHDVSNGEMSSLETFVASLEEFQPELVVLSGLHMMDGQGRELWEERLNEAVAAIADIPKDIPIHLELASMTDKDFMNSIMQEQVMPIVSSVGLNEQELLFLSQAGGGPHSALAAWKGIPDVGRVSDILLWILENHGRSDPSSEADLTRIHFHTLAYHILATVDGYWGNQAAAVMAGARVASSQACGLQAVDVGKVELKAPLEFYSSHGEPREQLFLNPQEPVTVWHRGNITFHFTPVLVCKRPLRTVGLGDAISAEGLVYTELNTQQPF</sequence>
<organism evidence="7 8">
    <name type="scientific">Menidia menidia</name>
    <name type="common">Atlantic silverside</name>
    <dbReference type="NCBI Taxonomy" id="238744"/>
    <lineage>
        <taxon>Eukaryota</taxon>
        <taxon>Metazoa</taxon>
        <taxon>Chordata</taxon>
        <taxon>Craniata</taxon>
        <taxon>Vertebrata</taxon>
        <taxon>Euteleostomi</taxon>
        <taxon>Actinopterygii</taxon>
        <taxon>Neopterygii</taxon>
        <taxon>Teleostei</taxon>
        <taxon>Neoteleostei</taxon>
        <taxon>Acanthomorphata</taxon>
        <taxon>Ovalentaria</taxon>
        <taxon>Atherinomorphae</taxon>
        <taxon>Atheriniformes</taxon>
        <taxon>Atherinopsidae</taxon>
        <taxon>Menidiinae</taxon>
        <taxon>Menidia</taxon>
    </lineage>
</organism>
<keyword evidence="2" id="KW-0479">Metal-binding</keyword>
<dbReference type="GO" id="GO:0043843">
    <property type="term" value="F:ADP-specific glucokinase activity"/>
    <property type="evidence" value="ECO:0007669"/>
    <property type="project" value="TreeGrafter"/>
</dbReference>
<feature type="signal peptide" evidence="6">
    <location>
        <begin position="1"/>
        <end position="20"/>
    </location>
</feature>
<evidence type="ECO:0000256" key="3">
    <source>
        <dbReference type="ARBA" id="ARBA00022777"/>
    </source>
</evidence>
<gene>
    <name evidence="7" type="ORF">MMEN_LOCUS14587</name>
</gene>
<dbReference type="AlphaFoldDB" id="A0A8S4BG82"/>
<keyword evidence="5" id="KW-0324">Glycolysis</keyword>
<dbReference type="PANTHER" id="PTHR21208">
    <property type="entry name" value="ADP-DEPENDENT GLUCOKINASE"/>
    <property type="match status" value="1"/>
</dbReference>
<evidence type="ECO:0000256" key="2">
    <source>
        <dbReference type="ARBA" id="ARBA00022723"/>
    </source>
</evidence>
<dbReference type="Gene3D" id="3.40.1190.20">
    <property type="match status" value="1"/>
</dbReference>
<feature type="chain" id="PRO_5035815305" evidence="6">
    <location>
        <begin position="21"/>
        <end position="524"/>
    </location>
</feature>
<evidence type="ECO:0000256" key="5">
    <source>
        <dbReference type="ARBA" id="ARBA00023152"/>
    </source>
</evidence>